<proteinExistence type="predicted"/>
<feature type="non-terminal residue" evidence="2">
    <location>
        <position position="1"/>
    </location>
</feature>
<dbReference type="EMBL" id="JABEXW010000897">
    <property type="protein sequence ID" value="KAF4951938.1"/>
    <property type="molecule type" value="Genomic_DNA"/>
</dbReference>
<organism evidence="2 3">
    <name type="scientific">Fusarium sarcochroum</name>
    <dbReference type="NCBI Taxonomy" id="1208366"/>
    <lineage>
        <taxon>Eukaryota</taxon>
        <taxon>Fungi</taxon>
        <taxon>Dikarya</taxon>
        <taxon>Ascomycota</taxon>
        <taxon>Pezizomycotina</taxon>
        <taxon>Sordariomycetes</taxon>
        <taxon>Hypocreomycetidae</taxon>
        <taxon>Hypocreales</taxon>
        <taxon>Nectriaceae</taxon>
        <taxon>Fusarium</taxon>
        <taxon>Fusarium lateritium species complex</taxon>
    </lineage>
</organism>
<evidence type="ECO:0000256" key="1">
    <source>
        <dbReference type="SAM" id="MobiDB-lite"/>
    </source>
</evidence>
<reference evidence="2" key="2">
    <citation type="submission" date="2020-05" db="EMBL/GenBank/DDBJ databases">
        <authorList>
            <person name="Kim H.-S."/>
            <person name="Proctor R.H."/>
            <person name="Brown D.W."/>
        </authorList>
    </citation>
    <scope>NUCLEOTIDE SEQUENCE</scope>
    <source>
        <strain evidence="2">NRRL 20472</strain>
    </source>
</reference>
<dbReference type="Proteomes" id="UP000622797">
    <property type="component" value="Unassembled WGS sequence"/>
</dbReference>
<reference evidence="2" key="1">
    <citation type="journal article" date="2020" name="BMC Genomics">
        <title>Correction to: Identification and distribution of gene clusters required for synthesis of sphingolipid metabolism inhibitors in diverse species of the filamentous fungus Fusarium.</title>
        <authorList>
            <person name="Kim H.S."/>
            <person name="Lohmar J.M."/>
            <person name="Busman M."/>
            <person name="Brown D.W."/>
            <person name="Naumann T.A."/>
            <person name="Divon H.H."/>
            <person name="Lysoe E."/>
            <person name="Uhlig S."/>
            <person name="Proctor R.H."/>
        </authorList>
    </citation>
    <scope>NUCLEOTIDE SEQUENCE</scope>
    <source>
        <strain evidence="2">NRRL 20472</strain>
    </source>
</reference>
<feature type="non-terminal residue" evidence="2">
    <location>
        <position position="64"/>
    </location>
</feature>
<comment type="caution">
    <text evidence="2">The sequence shown here is derived from an EMBL/GenBank/DDBJ whole genome shotgun (WGS) entry which is preliminary data.</text>
</comment>
<evidence type="ECO:0000313" key="3">
    <source>
        <dbReference type="Proteomes" id="UP000622797"/>
    </source>
</evidence>
<gene>
    <name evidence="2" type="ORF">FSARC_12781</name>
</gene>
<keyword evidence="3" id="KW-1185">Reference proteome</keyword>
<dbReference type="AlphaFoldDB" id="A0A8H4T653"/>
<feature type="region of interest" description="Disordered" evidence="1">
    <location>
        <begin position="1"/>
        <end position="40"/>
    </location>
</feature>
<evidence type="ECO:0000313" key="2">
    <source>
        <dbReference type="EMBL" id="KAF4951938.1"/>
    </source>
</evidence>
<accession>A0A8H4T653</accession>
<feature type="compositionally biased region" description="Polar residues" evidence="1">
    <location>
        <begin position="16"/>
        <end position="30"/>
    </location>
</feature>
<sequence>APKNPETPEAPKNPETPETGSNEKPQTPETGDNEKPDVPVVTAGAAKKTFAGVAAAIAGFAFIL</sequence>
<name>A0A8H4T653_9HYPO</name>
<protein>
    <submittedName>
        <fullName evidence="2">Uncharacterized protein</fullName>
    </submittedName>
</protein>